<dbReference type="AlphaFoldDB" id="A0A0A8Y111"/>
<sequence>MAYIPLSDCNCSCSYILHMAEGYCGRKCPVLFLSKNLMVIKLFAVYFLMFTIELL</sequence>
<proteinExistence type="predicted"/>
<evidence type="ECO:0000313" key="2">
    <source>
        <dbReference type="EMBL" id="JAD18668.1"/>
    </source>
</evidence>
<accession>A0A0A8Y111</accession>
<name>A0A0A8Y111_ARUDO</name>
<keyword evidence="1" id="KW-0472">Membrane</keyword>
<reference evidence="2" key="1">
    <citation type="submission" date="2014-09" db="EMBL/GenBank/DDBJ databases">
        <authorList>
            <person name="Magalhaes I.L.F."/>
            <person name="Oliveira U."/>
            <person name="Santos F.R."/>
            <person name="Vidigal T.H.D.A."/>
            <person name="Brescovit A.D."/>
            <person name="Santos A.J."/>
        </authorList>
    </citation>
    <scope>NUCLEOTIDE SEQUENCE</scope>
    <source>
        <tissue evidence="2">Shoot tissue taken approximately 20 cm above the soil surface</tissue>
    </source>
</reference>
<keyword evidence="1" id="KW-0812">Transmembrane</keyword>
<organism evidence="2">
    <name type="scientific">Arundo donax</name>
    <name type="common">Giant reed</name>
    <name type="synonym">Donax arundinaceus</name>
    <dbReference type="NCBI Taxonomy" id="35708"/>
    <lineage>
        <taxon>Eukaryota</taxon>
        <taxon>Viridiplantae</taxon>
        <taxon>Streptophyta</taxon>
        <taxon>Embryophyta</taxon>
        <taxon>Tracheophyta</taxon>
        <taxon>Spermatophyta</taxon>
        <taxon>Magnoliopsida</taxon>
        <taxon>Liliopsida</taxon>
        <taxon>Poales</taxon>
        <taxon>Poaceae</taxon>
        <taxon>PACMAD clade</taxon>
        <taxon>Arundinoideae</taxon>
        <taxon>Arundineae</taxon>
        <taxon>Arundo</taxon>
    </lineage>
</organism>
<dbReference type="EMBL" id="GBRH01279227">
    <property type="protein sequence ID" value="JAD18668.1"/>
    <property type="molecule type" value="Transcribed_RNA"/>
</dbReference>
<evidence type="ECO:0000256" key="1">
    <source>
        <dbReference type="SAM" id="Phobius"/>
    </source>
</evidence>
<protein>
    <submittedName>
        <fullName evidence="2">Uncharacterized protein</fullName>
    </submittedName>
</protein>
<reference evidence="2" key="2">
    <citation type="journal article" date="2015" name="Data Brief">
        <title>Shoot transcriptome of the giant reed, Arundo donax.</title>
        <authorList>
            <person name="Barrero R.A."/>
            <person name="Guerrero F.D."/>
            <person name="Moolhuijzen P."/>
            <person name="Goolsby J.A."/>
            <person name="Tidwell J."/>
            <person name="Bellgard S.E."/>
            <person name="Bellgard M.I."/>
        </authorList>
    </citation>
    <scope>NUCLEOTIDE SEQUENCE</scope>
    <source>
        <tissue evidence="2">Shoot tissue taken approximately 20 cm above the soil surface</tissue>
    </source>
</reference>
<keyword evidence="1" id="KW-1133">Transmembrane helix</keyword>
<feature type="transmembrane region" description="Helical" evidence="1">
    <location>
        <begin position="36"/>
        <end position="52"/>
    </location>
</feature>